<evidence type="ECO:0000313" key="2">
    <source>
        <dbReference type="EMBL" id="KAL1634488.1"/>
    </source>
</evidence>
<gene>
    <name evidence="2" type="ORF">SLS58_010641</name>
</gene>
<dbReference type="Gene3D" id="3.40.50.1580">
    <property type="entry name" value="Nucleoside phosphorylase domain"/>
    <property type="match status" value="1"/>
</dbReference>
<feature type="domain" description="Nucleoside phosphorylase" evidence="1">
    <location>
        <begin position="111"/>
        <end position="176"/>
    </location>
</feature>
<dbReference type="EMBL" id="JAKEKT020000130">
    <property type="protein sequence ID" value="KAL1634488.1"/>
    <property type="molecule type" value="Genomic_DNA"/>
</dbReference>
<dbReference type="InterPro" id="IPR053137">
    <property type="entry name" value="NLR-like"/>
</dbReference>
<reference evidence="2 3" key="1">
    <citation type="journal article" date="2023" name="Plant Dis.">
        <title>First Report of Diplodia intermedia Causing Canker and Dieback Diseases on Apple Trees in Canada.</title>
        <authorList>
            <person name="Ellouze W."/>
            <person name="Ilyukhin E."/>
            <person name="Sulman M."/>
            <person name="Ali S."/>
        </authorList>
    </citation>
    <scope>NUCLEOTIDE SEQUENCE [LARGE SCALE GENOMIC DNA]</scope>
    <source>
        <strain evidence="2 3">M45-28</strain>
    </source>
</reference>
<dbReference type="PANTHER" id="PTHR46082:SF11">
    <property type="entry name" value="AAA+ ATPASE DOMAIN-CONTAINING PROTEIN-RELATED"/>
    <property type="match status" value="1"/>
</dbReference>
<dbReference type="Pfam" id="PF01048">
    <property type="entry name" value="PNP_UDP_1"/>
    <property type="match status" value="1"/>
</dbReference>
<sequence length="198" mass="22639">MSYTWLKDEGGVIQVDLGKDTPQGFKRTGMLNRPPQVLLAAAEKLESNTRSRRIPELLEDLRRRRPNKAQELTCDPSNDKLYQASYEHPQHMATCESCDPARLVRRPERFRNDPVVHYGLIASGNQVMKHAPNRERLKEELGILCFEMEGAGLMNDFPCIVIRGICDYSDSHKNKRWQLYAAVVAAAYAKELLENIEP</sequence>
<protein>
    <recommendedName>
        <fullName evidence="1">Nucleoside phosphorylase domain-containing protein</fullName>
    </recommendedName>
</protein>
<dbReference type="SUPFAM" id="SSF53167">
    <property type="entry name" value="Purine and uridine phosphorylases"/>
    <property type="match status" value="1"/>
</dbReference>
<dbReference type="InterPro" id="IPR035994">
    <property type="entry name" value="Nucleoside_phosphorylase_sf"/>
</dbReference>
<evidence type="ECO:0000313" key="3">
    <source>
        <dbReference type="Proteomes" id="UP001521184"/>
    </source>
</evidence>
<organism evidence="2 3">
    <name type="scientific">Diplodia intermedia</name>
    <dbReference type="NCBI Taxonomy" id="856260"/>
    <lineage>
        <taxon>Eukaryota</taxon>
        <taxon>Fungi</taxon>
        <taxon>Dikarya</taxon>
        <taxon>Ascomycota</taxon>
        <taxon>Pezizomycotina</taxon>
        <taxon>Dothideomycetes</taxon>
        <taxon>Dothideomycetes incertae sedis</taxon>
        <taxon>Botryosphaeriales</taxon>
        <taxon>Botryosphaeriaceae</taxon>
        <taxon>Diplodia</taxon>
    </lineage>
</organism>
<dbReference type="PANTHER" id="PTHR46082">
    <property type="entry name" value="ATP/GTP-BINDING PROTEIN-RELATED"/>
    <property type="match status" value="1"/>
</dbReference>
<keyword evidence="3" id="KW-1185">Reference proteome</keyword>
<proteinExistence type="predicted"/>
<comment type="caution">
    <text evidence="2">The sequence shown here is derived from an EMBL/GenBank/DDBJ whole genome shotgun (WGS) entry which is preliminary data.</text>
</comment>
<dbReference type="Proteomes" id="UP001521184">
    <property type="component" value="Unassembled WGS sequence"/>
</dbReference>
<evidence type="ECO:0000259" key="1">
    <source>
        <dbReference type="Pfam" id="PF01048"/>
    </source>
</evidence>
<dbReference type="InterPro" id="IPR000845">
    <property type="entry name" value="Nucleoside_phosphorylase_d"/>
</dbReference>
<name>A0ABR3T587_9PEZI</name>
<accession>A0ABR3T587</accession>